<sequence length="67" mass="7437">AYETYAASMPTPPEKDSIYGSSKNTSEYKVHLIFLYQANPETGIPYGHFNFLVPAEKEVAQAEAVKP</sequence>
<accession>A0A9P1G1W0</accession>
<dbReference type="EMBL" id="CAMXCT030001951">
    <property type="protein sequence ID" value="CAL4781744.1"/>
    <property type="molecule type" value="Genomic_DNA"/>
</dbReference>
<dbReference type="AlphaFoldDB" id="A0A9P1G1W0"/>
<evidence type="ECO:0000313" key="3">
    <source>
        <dbReference type="EMBL" id="CAL4781744.1"/>
    </source>
</evidence>
<keyword evidence="4" id="KW-1185">Reference proteome</keyword>
<feature type="non-terminal residue" evidence="2">
    <location>
        <position position="67"/>
    </location>
</feature>
<reference evidence="3 4" key="2">
    <citation type="submission" date="2024-05" db="EMBL/GenBank/DDBJ databases">
        <authorList>
            <person name="Chen Y."/>
            <person name="Shah S."/>
            <person name="Dougan E. K."/>
            <person name="Thang M."/>
            <person name="Chan C."/>
        </authorList>
    </citation>
    <scope>NUCLEOTIDE SEQUENCE [LARGE SCALE GENOMIC DNA]</scope>
</reference>
<organism evidence="2">
    <name type="scientific">Cladocopium goreaui</name>
    <dbReference type="NCBI Taxonomy" id="2562237"/>
    <lineage>
        <taxon>Eukaryota</taxon>
        <taxon>Sar</taxon>
        <taxon>Alveolata</taxon>
        <taxon>Dinophyceae</taxon>
        <taxon>Suessiales</taxon>
        <taxon>Symbiodiniaceae</taxon>
        <taxon>Cladocopium</taxon>
    </lineage>
</organism>
<reference evidence="2" key="1">
    <citation type="submission" date="2022-10" db="EMBL/GenBank/DDBJ databases">
        <authorList>
            <person name="Chen Y."/>
            <person name="Dougan E. K."/>
            <person name="Chan C."/>
            <person name="Rhodes N."/>
            <person name="Thang M."/>
        </authorList>
    </citation>
    <scope>NUCLEOTIDE SEQUENCE</scope>
</reference>
<feature type="region of interest" description="Disordered" evidence="1">
    <location>
        <begin position="1"/>
        <end position="20"/>
    </location>
</feature>
<name>A0A9P1G1W0_9DINO</name>
<dbReference type="EMBL" id="CAMXCT010001951">
    <property type="protein sequence ID" value="CAI3994432.1"/>
    <property type="molecule type" value="Genomic_DNA"/>
</dbReference>
<comment type="caution">
    <text evidence="2">The sequence shown here is derived from an EMBL/GenBank/DDBJ whole genome shotgun (WGS) entry which is preliminary data.</text>
</comment>
<evidence type="ECO:0000313" key="4">
    <source>
        <dbReference type="Proteomes" id="UP001152797"/>
    </source>
</evidence>
<evidence type="ECO:0000313" key="2">
    <source>
        <dbReference type="EMBL" id="CAI3994432.1"/>
    </source>
</evidence>
<dbReference type="EMBL" id="CAMXCT020001951">
    <property type="protein sequence ID" value="CAL1147807.1"/>
    <property type="molecule type" value="Genomic_DNA"/>
</dbReference>
<proteinExistence type="predicted"/>
<dbReference type="Proteomes" id="UP001152797">
    <property type="component" value="Unassembled WGS sequence"/>
</dbReference>
<feature type="non-terminal residue" evidence="2">
    <location>
        <position position="1"/>
    </location>
</feature>
<gene>
    <name evidence="2" type="ORF">C1SCF055_LOCUS21079</name>
</gene>
<protein>
    <submittedName>
        <fullName evidence="2">Uncharacterized protein</fullName>
    </submittedName>
</protein>
<evidence type="ECO:0000256" key="1">
    <source>
        <dbReference type="SAM" id="MobiDB-lite"/>
    </source>
</evidence>